<dbReference type="InterPro" id="IPR026881">
    <property type="entry name" value="WYL_dom"/>
</dbReference>
<evidence type="ECO:0000313" key="5">
    <source>
        <dbReference type="EMBL" id="CAB4610027.1"/>
    </source>
</evidence>
<dbReference type="InterPro" id="IPR028349">
    <property type="entry name" value="PafC-like"/>
</dbReference>
<organism evidence="5">
    <name type="scientific">freshwater metagenome</name>
    <dbReference type="NCBI Taxonomy" id="449393"/>
    <lineage>
        <taxon>unclassified sequences</taxon>
        <taxon>metagenomes</taxon>
        <taxon>ecological metagenomes</taxon>
    </lineage>
</organism>
<evidence type="ECO:0000259" key="3">
    <source>
        <dbReference type="Pfam" id="PF25583"/>
    </source>
</evidence>
<dbReference type="InterPro" id="IPR057727">
    <property type="entry name" value="WCX_dom"/>
</dbReference>
<evidence type="ECO:0000259" key="1">
    <source>
        <dbReference type="Pfam" id="PF13280"/>
    </source>
</evidence>
<sequence>MSAKRGPRSAEQRVEGLLRMLPWLMQRKHVSIADMSAQFSISESDLIEDLEMAAMCGMPPYSPYELTEIMIDEGEIYVGLNKHFDRSLELSASEAFGLSLLATAAEELPGFTRGKDLKNALKKLRKILGEGLIDVDAESPEFLQTVSDAATSGERLRIQYWTPARNEVSDRTITVRMVFTDRGHWYITADDDASGESRHFRVDRIRSVTPTGEFVAVSTSAVHIPEWFADAEDKVVVTADVAPSAAWVVETYPCTVLEERPDGSYRINLVANSLHWLGRLLLRAEGGVTISAPIELSQLQSRVANDVLARYRSNN</sequence>
<feature type="domain" description="WCX" evidence="3">
    <location>
        <begin position="234"/>
        <end position="297"/>
    </location>
</feature>
<dbReference type="PROSITE" id="PS52050">
    <property type="entry name" value="WYL"/>
    <property type="match status" value="1"/>
</dbReference>
<dbReference type="Pfam" id="PF25583">
    <property type="entry name" value="WCX"/>
    <property type="match status" value="1"/>
</dbReference>
<dbReference type="InterPro" id="IPR043839">
    <property type="entry name" value="PafC_HTH"/>
</dbReference>
<dbReference type="Pfam" id="PF19187">
    <property type="entry name" value="HTH_PafC"/>
    <property type="match status" value="1"/>
</dbReference>
<evidence type="ECO:0000259" key="2">
    <source>
        <dbReference type="Pfam" id="PF19187"/>
    </source>
</evidence>
<evidence type="ECO:0000313" key="4">
    <source>
        <dbReference type="EMBL" id="CAB4605984.1"/>
    </source>
</evidence>
<dbReference type="AlphaFoldDB" id="A0A6J6H903"/>
<protein>
    <submittedName>
        <fullName evidence="5">Unannotated protein</fullName>
    </submittedName>
</protein>
<accession>A0A6J6H903</accession>
<dbReference type="InterPro" id="IPR051534">
    <property type="entry name" value="CBASS_pafABC_assoc_protein"/>
</dbReference>
<dbReference type="PIRSF" id="PIRSF016838">
    <property type="entry name" value="PafC"/>
    <property type="match status" value="1"/>
</dbReference>
<dbReference type="EMBL" id="CAEZUZ010000020">
    <property type="protein sequence ID" value="CAB4610027.1"/>
    <property type="molecule type" value="Genomic_DNA"/>
</dbReference>
<feature type="domain" description="PafC HTH" evidence="2">
    <location>
        <begin position="12"/>
        <end position="125"/>
    </location>
</feature>
<dbReference type="EMBL" id="CAEZUL010000134">
    <property type="protein sequence ID" value="CAB4605984.1"/>
    <property type="molecule type" value="Genomic_DNA"/>
</dbReference>
<proteinExistence type="predicted"/>
<reference evidence="5" key="1">
    <citation type="submission" date="2020-05" db="EMBL/GenBank/DDBJ databases">
        <authorList>
            <person name="Chiriac C."/>
            <person name="Salcher M."/>
            <person name="Ghai R."/>
            <person name="Kavagutti S V."/>
        </authorList>
    </citation>
    <scope>NUCLEOTIDE SEQUENCE</scope>
</reference>
<dbReference type="PANTHER" id="PTHR34580">
    <property type="match status" value="1"/>
</dbReference>
<name>A0A6J6H903_9ZZZZ</name>
<dbReference type="PANTHER" id="PTHR34580:SF1">
    <property type="entry name" value="PROTEIN PAFC"/>
    <property type="match status" value="1"/>
</dbReference>
<feature type="domain" description="WYL" evidence="1">
    <location>
        <begin position="141"/>
        <end position="209"/>
    </location>
</feature>
<gene>
    <name evidence="4" type="ORF">UFOPK1808_01077</name>
    <name evidence="5" type="ORF">UFOPK1889_00228</name>
</gene>
<dbReference type="Pfam" id="PF13280">
    <property type="entry name" value="WYL"/>
    <property type="match status" value="1"/>
</dbReference>